<keyword evidence="1" id="KW-0472">Membrane</keyword>
<feature type="transmembrane region" description="Helical" evidence="1">
    <location>
        <begin position="93"/>
        <end position="115"/>
    </location>
</feature>
<keyword evidence="1" id="KW-0812">Transmembrane</keyword>
<protein>
    <submittedName>
        <fullName evidence="2">Uncharacterized protein</fullName>
    </submittedName>
</protein>
<proteinExistence type="predicted"/>
<keyword evidence="1" id="KW-1133">Transmembrane helix</keyword>
<evidence type="ECO:0000313" key="4">
    <source>
        <dbReference type="Proteomes" id="UP001152797"/>
    </source>
</evidence>
<feature type="transmembrane region" description="Helical" evidence="1">
    <location>
        <begin position="60"/>
        <end position="81"/>
    </location>
</feature>
<dbReference type="OrthoDB" id="410681at2759"/>
<dbReference type="EMBL" id="CAMXCT020005090">
    <property type="protein sequence ID" value="CAL1164727.1"/>
    <property type="molecule type" value="Genomic_DNA"/>
</dbReference>
<reference evidence="2" key="1">
    <citation type="submission" date="2022-10" db="EMBL/GenBank/DDBJ databases">
        <authorList>
            <person name="Chen Y."/>
            <person name="Dougan E. K."/>
            <person name="Chan C."/>
            <person name="Rhodes N."/>
            <person name="Thang M."/>
        </authorList>
    </citation>
    <scope>NUCLEOTIDE SEQUENCE</scope>
</reference>
<sequence>MRSCAAMLSVQREFRRHCPAEVDMLPVLDFSDVKTIAGWRKLRQLCGEWGKFYHHRIRAFSAEFFAFLLIILADLMIGMLVPEYTELSGVNLASLLVAGLVSTALIVSILLLVYLGNEVNEAAERHRFILNRTRCLLIAMKHDDESRQNTGLACSKEQLEKSTDMMASLSDELESESKVMPLTLLGMPLGYSLLSFLNFIPIGVVTLGCNLVYQSHTRASATDSRHIHSTLCGFAVPYMLHSWDLGTAVQRVTSAGMRSTLVNFCGNKDNVSRCTS</sequence>
<organism evidence="2">
    <name type="scientific">Cladocopium goreaui</name>
    <dbReference type="NCBI Taxonomy" id="2562237"/>
    <lineage>
        <taxon>Eukaryota</taxon>
        <taxon>Sar</taxon>
        <taxon>Alveolata</taxon>
        <taxon>Dinophyceae</taxon>
        <taxon>Suessiales</taxon>
        <taxon>Symbiodiniaceae</taxon>
        <taxon>Cladocopium</taxon>
    </lineage>
</organism>
<keyword evidence="4" id="KW-1185">Reference proteome</keyword>
<dbReference type="EMBL" id="CAMXCT010005090">
    <property type="protein sequence ID" value="CAI4011352.1"/>
    <property type="molecule type" value="Genomic_DNA"/>
</dbReference>
<evidence type="ECO:0000313" key="3">
    <source>
        <dbReference type="EMBL" id="CAL1164727.1"/>
    </source>
</evidence>
<dbReference type="EMBL" id="CAMXCT030005090">
    <property type="protein sequence ID" value="CAL4798664.1"/>
    <property type="molecule type" value="Genomic_DNA"/>
</dbReference>
<dbReference type="Proteomes" id="UP001152797">
    <property type="component" value="Unassembled WGS sequence"/>
</dbReference>
<evidence type="ECO:0000256" key="1">
    <source>
        <dbReference type="SAM" id="Phobius"/>
    </source>
</evidence>
<comment type="caution">
    <text evidence="2">The sequence shown here is derived from an EMBL/GenBank/DDBJ whole genome shotgun (WGS) entry which is preliminary data.</text>
</comment>
<reference evidence="3" key="2">
    <citation type="submission" date="2024-04" db="EMBL/GenBank/DDBJ databases">
        <authorList>
            <person name="Chen Y."/>
            <person name="Shah S."/>
            <person name="Dougan E. K."/>
            <person name="Thang M."/>
            <person name="Chan C."/>
        </authorList>
    </citation>
    <scope>NUCLEOTIDE SEQUENCE [LARGE SCALE GENOMIC DNA]</scope>
</reference>
<gene>
    <name evidence="2" type="ORF">C1SCF055_LOCUS36525</name>
</gene>
<accession>A0A9P1GI71</accession>
<dbReference type="AlphaFoldDB" id="A0A9P1GI71"/>
<name>A0A9P1GI71_9DINO</name>
<evidence type="ECO:0000313" key="2">
    <source>
        <dbReference type="EMBL" id="CAI4011352.1"/>
    </source>
</evidence>